<dbReference type="InterPro" id="IPR027417">
    <property type="entry name" value="P-loop_NTPase"/>
</dbReference>
<dbReference type="PANTHER" id="PTHR22878">
    <property type="entry name" value="DYNEIN HEAVY CHAIN 6, AXONEMAL-LIKE-RELATED"/>
    <property type="match status" value="1"/>
</dbReference>
<sequence>MLVAQTFVFSYLWAVGGNLTENYWDQFDTFVRTQFDDMGEAKLPAAGDLWSYYVDYEARRMDTWEKIVPAFKYNRDGSFFEMLVPTIDTVRFGYILDKLLSVRRSVLYTGGTGVGKSVIARGLLEGIADRQSYVPVFINFSAQTGSMRTQEMIESKLEKRRKNVLGKTLILSDGTAKKVESIKRKFCCRWSGKKEVLL</sequence>
<feature type="chain" id="PRO_5043741462" evidence="1">
    <location>
        <begin position="18"/>
        <end position="198"/>
    </location>
</feature>
<dbReference type="PANTHER" id="PTHR22878:SF68">
    <property type="entry name" value="DYNEIN HEAVY CHAIN 6, AXONEMAL-LIKE"/>
    <property type="match status" value="1"/>
</dbReference>
<organism evidence="3 4">
    <name type="scientific">Plakobranchus ocellatus</name>
    <dbReference type="NCBI Taxonomy" id="259542"/>
    <lineage>
        <taxon>Eukaryota</taxon>
        <taxon>Metazoa</taxon>
        <taxon>Spiralia</taxon>
        <taxon>Lophotrochozoa</taxon>
        <taxon>Mollusca</taxon>
        <taxon>Gastropoda</taxon>
        <taxon>Heterobranchia</taxon>
        <taxon>Euthyneura</taxon>
        <taxon>Panpulmonata</taxon>
        <taxon>Sacoglossa</taxon>
        <taxon>Placobranchoidea</taxon>
        <taxon>Plakobranchidae</taxon>
        <taxon>Plakobranchus</taxon>
    </lineage>
</organism>
<dbReference type="GO" id="GO:0045505">
    <property type="term" value="F:dynein intermediate chain binding"/>
    <property type="evidence" value="ECO:0007669"/>
    <property type="project" value="InterPro"/>
</dbReference>
<evidence type="ECO:0000313" key="3">
    <source>
        <dbReference type="EMBL" id="GFO32017.1"/>
    </source>
</evidence>
<name>A0AAV4CKF3_9GAST</name>
<proteinExistence type="predicted"/>
<accession>A0AAV4CKF3</accession>
<dbReference type="GO" id="GO:0030286">
    <property type="term" value="C:dynein complex"/>
    <property type="evidence" value="ECO:0007669"/>
    <property type="project" value="InterPro"/>
</dbReference>
<comment type="caution">
    <text evidence="3">The sequence shown here is derived from an EMBL/GenBank/DDBJ whole genome shotgun (WGS) entry which is preliminary data.</text>
</comment>
<gene>
    <name evidence="3" type="ORF">PoB_005852200</name>
</gene>
<evidence type="ECO:0000256" key="1">
    <source>
        <dbReference type="SAM" id="SignalP"/>
    </source>
</evidence>
<evidence type="ECO:0000259" key="2">
    <source>
        <dbReference type="Pfam" id="PF17852"/>
    </source>
</evidence>
<keyword evidence="4" id="KW-1185">Reference proteome</keyword>
<dbReference type="Pfam" id="PF12775">
    <property type="entry name" value="AAA_7"/>
    <property type="match status" value="1"/>
</dbReference>
<dbReference type="AlphaFoldDB" id="A0AAV4CKF3"/>
<dbReference type="Proteomes" id="UP000735302">
    <property type="component" value="Unassembled WGS sequence"/>
</dbReference>
<feature type="signal peptide" evidence="1">
    <location>
        <begin position="1"/>
        <end position="17"/>
    </location>
</feature>
<dbReference type="GO" id="GO:0051959">
    <property type="term" value="F:dynein light intermediate chain binding"/>
    <property type="evidence" value="ECO:0007669"/>
    <property type="project" value="InterPro"/>
</dbReference>
<dbReference type="Gene3D" id="1.10.472.130">
    <property type="match status" value="1"/>
</dbReference>
<dbReference type="InterPro" id="IPR041466">
    <property type="entry name" value="Dynein_AAA5_ext"/>
</dbReference>
<protein>
    <submittedName>
        <fullName evidence="3">Dynein heavy chain 6, axonemal</fullName>
    </submittedName>
</protein>
<dbReference type="InterPro" id="IPR026983">
    <property type="entry name" value="DHC"/>
</dbReference>
<dbReference type="Pfam" id="PF17852">
    <property type="entry name" value="Dynein_AAA_lid"/>
    <property type="match status" value="1"/>
</dbReference>
<dbReference type="GO" id="GO:0007018">
    <property type="term" value="P:microtubule-based movement"/>
    <property type="evidence" value="ECO:0007669"/>
    <property type="project" value="InterPro"/>
</dbReference>
<feature type="domain" description="Dynein heavy chain AAA 5 extension" evidence="2">
    <location>
        <begin position="3"/>
        <end position="65"/>
    </location>
</feature>
<evidence type="ECO:0000313" key="4">
    <source>
        <dbReference type="Proteomes" id="UP000735302"/>
    </source>
</evidence>
<reference evidence="3 4" key="1">
    <citation type="journal article" date="2021" name="Elife">
        <title>Chloroplast acquisition without the gene transfer in kleptoplastic sea slugs, Plakobranchus ocellatus.</title>
        <authorList>
            <person name="Maeda T."/>
            <person name="Takahashi S."/>
            <person name="Yoshida T."/>
            <person name="Shimamura S."/>
            <person name="Takaki Y."/>
            <person name="Nagai Y."/>
            <person name="Toyoda A."/>
            <person name="Suzuki Y."/>
            <person name="Arimoto A."/>
            <person name="Ishii H."/>
            <person name="Satoh N."/>
            <person name="Nishiyama T."/>
            <person name="Hasebe M."/>
            <person name="Maruyama T."/>
            <person name="Minagawa J."/>
            <person name="Obokata J."/>
            <person name="Shigenobu S."/>
        </authorList>
    </citation>
    <scope>NUCLEOTIDE SEQUENCE [LARGE SCALE GENOMIC DNA]</scope>
</reference>
<keyword evidence="1" id="KW-0732">Signal</keyword>
<dbReference type="EMBL" id="BLXT01006538">
    <property type="protein sequence ID" value="GFO32017.1"/>
    <property type="molecule type" value="Genomic_DNA"/>
</dbReference>
<dbReference type="Gene3D" id="3.40.50.300">
    <property type="entry name" value="P-loop containing nucleotide triphosphate hydrolases"/>
    <property type="match status" value="1"/>
</dbReference>